<dbReference type="AlphaFoldDB" id="A0A9N8Z262"/>
<dbReference type="GO" id="GO:0008270">
    <property type="term" value="F:zinc ion binding"/>
    <property type="evidence" value="ECO:0007669"/>
    <property type="project" value="InterPro"/>
</dbReference>
<dbReference type="InterPro" id="IPR036875">
    <property type="entry name" value="Znf_CCHC_sf"/>
</dbReference>
<evidence type="ECO:0000313" key="2">
    <source>
        <dbReference type="Proteomes" id="UP000789570"/>
    </source>
</evidence>
<dbReference type="SUPFAM" id="SSF57756">
    <property type="entry name" value="Retrovirus zinc finger-like domains"/>
    <property type="match status" value="1"/>
</dbReference>
<accession>A0A9N8Z262</accession>
<name>A0A9N8Z262_9GLOM</name>
<protein>
    <submittedName>
        <fullName evidence="1">9426_t:CDS:1</fullName>
    </submittedName>
</protein>
<keyword evidence="2" id="KW-1185">Reference proteome</keyword>
<sequence>MNLKLFKLTLHYRSTNSAINPLDPNLYPYTQQSYNTNTQVMQHLQSSFALKTLNSNEIFTNEKSNTDKNSNKRKYICKVCREPGHNARKCTKQHQ</sequence>
<comment type="caution">
    <text evidence="1">The sequence shown here is derived from an EMBL/GenBank/DDBJ whole genome shotgun (WGS) entry which is preliminary data.</text>
</comment>
<dbReference type="GO" id="GO:0003676">
    <property type="term" value="F:nucleic acid binding"/>
    <property type="evidence" value="ECO:0007669"/>
    <property type="project" value="InterPro"/>
</dbReference>
<evidence type="ECO:0000313" key="1">
    <source>
        <dbReference type="EMBL" id="CAG8460908.1"/>
    </source>
</evidence>
<dbReference type="OrthoDB" id="2410288at2759"/>
<organism evidence="1 2">
    <name type="scientific">Funneliformis caledonium</name>
    <dbReference type="NCBI Taxonomy" id="1117310"/>
    <lineage>
        <taxon>Eukaryota</taxon>
        <taxon>Fungi</taxon>
        <taxon>Fungi incertae sedis</taxon>
        <taxon>Mucoromycota</taxon>
        <taxon>Glomeromycotina</taxon>
        <taxon>Glomeromycetes</taxon>
        <taxon>Glomerales</taxon>
        <taxon>Glomeraceae</taxon>
        <taxon>Funneliformis</taxon>
    </lineage>
</organism>
<dbReference type="Proteomes" id="UP000789570">
    <property type="component" value="Unassembled WGS sequence"/>
</dbReference>
<gene>
    <name evidence="1" type="ORF">FCALED_LOCUS1738</name>
</gene>
<reference evidence="1" key="1">
    <citation type="submission" date="2021-06" db="EMBL/GenBank/DDBJ databases">
        <authorList>
            <person name="Kallberg Y."/>
            <person name="Tangrot J."/>
            <person name="Rosling A."/>
        </authorList>
    </citation>
    <scope>NUCLEOTIDE SEQUENCE</scope>
    <source>
        <strain evidence="1">UK204</strain>
    </source>
</reference>
<dbReference type="EMBL" id="CAJVPQ010000235">
    <property type="protein sequence ID" value="CAG8460908.1"/>
    <property type="molecule type" value="Genomic_DNA"/>
</dbReference>
<proteinExistence type="predicted"/>